<reference evidence="3" key="1">
    <citation type="submission" date="2010-08" db="EMBL/GenBank/DDBJ databases">
        <authorList>
            <consortium name="Caenorhabditis japonica Sequencing Consortium"/>
            <person name="Wilson R.K."/>
        </authorList>
    </citation>
    <scope>NUCLEOTIDE SEQUENCE [LARGE SCALE GENOMIC DNA]</scope>
    <source>
        <strain evidence="3">DF5081</strain>
    </source>
</reference>
<protein>
    <submittedName>
        <fullName evidence="2">Uncharacterized protein</fullName>
    </submittedName>
</protein>
<evidence type="ECO:0000313" key="3">
    <source>
        <dbReference type="Proteomes" id="UP000005237"/>
    </source>
</evidence>
<organism evidence="2 3">
    <name type="scientific">Caenorhabditis japonica</name>
    <dbReference type="NCBI Taxonomy" id="281687"/>
    <lineage>
        <taxon>Eukaryota</taxon>
        <taxon>Metazoa</taxon>
        <taxon>Ecdysozoa</taxon>
        <taxon>Nematoda</taxon>
        <taxon>Chromadorea</taxon>
        <taxon>Rhabditida</taxon>
        <taxon>Rhabditina</taxon>
        <taxon>Rhabditomorpha</taxon>
        <taxon>Rhabditoidea</taxon>
        <taxon>Rhabditidae</taxon>
        <taxon>Peloderinae</taxon>
        <taxon>Caenorhabditis</taxon>
    </lineage>
</organism>
<dbReference type="Proteomes" id="UP000005237">
    <property type="component" value="Unassembled WGS sequence"/>
</dbReference>
<proteinExistence type="predicted"/>
<feature type="region of interest" description="Disordered" evidence="1">
    <location>
        <begin position="64"/>
        <end position="90"/>
    </location>
</feature>
<feature type="compositionally biased region" description="Basic and acidic residues" evidence="1">
    <location>
        <begin position="78"/>
        <end position="90"/>
    </location>
</feature>
<evidence type="ECO:0000313" key="2">
    <source>
        <dbReference type="EnsemblMetazoa" id="CJA11425.1"/>
    </source>
</evidence>
<accession>A0A8R1DT57</accession>
<dbReference type="AlphaFoldDB" id="A0A8R1DT57"/>
<evidence type="ECO:0000256" key="1">
    <source>
        <dbReference type="SAM" id="MobiDB-lite"/>
    </source>
</evidence>
<keyword evidence="3" id="KW-1185">Reference proteome</keyword>
<reference evidence="2" key="2">
    <citation type="submission" date="2022-06" db="UniProtKB">
        <authorList>
            <consortium name="EnsemblMetazoa"/>
        </authorList>
    </citation>
    <scope>IDENTIFICATION</scope>
    <source>
        <strain evidence="2">DF5081</strain>
    </source>
</reference>
<sequence>MLARSKLMKWQEKKRVFKLYSKVRKTYKSHVFKEQLREPMNELRYATFLPAETRMLFETVQLRKRPGKRRDELEDDRIDNSAEKRGPELT</sequence>
<name>A0A8R1DT57_CAEJA</name>
<dbReference type="EnsemblMetazoa" id="CJA11425.1">
    <property type="protein sequence ID" value="CJA11425.1"/>
    <property type="gene ID" value="WBGene00130629"/>
</dbReference>